<reference evidence="2 3" key="1">
    <citation type="submission" date="2024-07" db="EMBL/GenBank/DDBJ databases">
        <title>Section-level genome sequencing and comparative genomics of Aspergillus sections Usti and Cavernicolus.</title>
        <authorList>
            <consortium name="Lawrence Berkeley National Laboratory"/>
            <person name="Nybo J.L."/>
            <person name="Vesth T.C."/>
            <person name="Theobald S."/>
            <person name="Frisvad J.C."/>
            <person name="Larsen T.O."/>
            <person name="Kjaerboelling I."/>
            <person name="Rothschild-Mancinelli K."/>
            <person name="Lyhne E.K."/>
            <person name="Kogle M.E."/>
            <person name="Barry K."/>
            <person name="Clum A."/>
            <person name="Na H."/>
            <person name="Ledsgaard L."/>
            <person name="Lin J."/>
            <person name="Lipzen A."/>
            <person name="Kuo A."/>
            <person name="Riley R."/>
            <person name="Mondo S."/>
            <person name="LaButti K."/>
            <person name="Haridas S."/>
            <person name="Pangalinan J."/>
            <person name="Salamov A.A."/>
            <person name="Simmons B.A."/>
            <person name="Magnuson J.K."/>
            <person name="Chen J."/>
            <person name="Drula E."/>
            <person name="Henrissat B."/>
            <person name="Wiebenga A."/>
            <person name="Lubbers R.J."/>
            <person name="Gomes A.C."/>
            <person name="Makela M.R."/>
            <person name="Stajich J."/>
            <person name="Grigoriev I.V."/>
            <person name="Mortensen U.H."/>
            <person name="De vries R.P."/>
            <person name="Baker S.E."/>
            <person name="Andersen M.R."/>
        </authorList>
    </citation>
    <scope>NUCLEOTIDE SEQUENCE [LARGE SCALE GENOMIC DNA]</scope>
    <source>
        <strain evidence="2 3">CBS 600.67</strain>
    </source>
</reference>
<dbReference type="EMBL" id="JBFXLS010000069">
    <property type="protein sequence ID" value="KAL2820525.1"/>
    <property type="molecule type" value="Genomic_DNA"/>
</dbReference>
<accession>A0ABR4HYG1</accession>
<comment type="caution">
    <text evidence="2">The sequence shown here is derived from an EMBL/GenBank/DDBJ whole genome shotgun (WGS) entry which is preliminary data.</text>
</comment>
<feature type="region of interest" description="Disordered" evidence="1">
    <location>
        <begin position="280"/>
        <end position="300"/>
    </location>
</feature>
<feature type="compositionally biased region" description="Low complexity" evidence="1">
    <location>
        <begin position="363"/>
        <end position="375"/>
    </location>
</feature>
<feature type="region of interest" description="Disordered" evidence="1">
    <location>
        <begin position="343"/>
        <end position="381"/>
    </location>
</feature>
<feature type="compositionally biased region" description="Polar residues" evidence="1">
    <location>
        <begin position="160"/>
        <end position="176"/>
    </location>
</feature>
<feature type="region of interest" description="Disordered" evidence="1">
    <location>
        <begin position="141"/>
        <end position="176"/>
    </location>
</feature>
<feature type="compositionally biased region" description="Basic and acidic residues" evidence="1">
    <location>
        <begin position="148"/>
        <end position="159"/>
    </location>
</feature>
<sequence length="435" mass="48016">MDLFLTRKGAPKRRTSLSLLFGSQKPTLASRNDEATRYYDFVDTPAISKPSSPPVDRQDISSELELKIRYACSLLAYRIERGVPSLPYNHVSRPTTQERPIQDITAKSQLESRYPSSELRSKVYTTGYDSGVGLTQQPSMQTMTALDSRSRDLSSDGDTRTVSIFSDPRTGTSYSDTSAINSTALSCAQSSTQSPKQNETQSMTGRDVVEYAQQHNTDTRAFLSGPTPQPTTKEDNTPSDIEAFLIPSTTTNLSCETLQTNPSPSLGLSRVHAFNQHSELDDDLPHQPESESTSDIATEPNHKSIIIDSHGCARLLTPDEESQRNKALQQAVIAKMKMRPGFMKYSPVREPSRLGKRLPSVQDSLGNDDNSNNNLQARSESRASQLGFSWFVKGEGNNDPVLRKKGRGVQAKGFYQGNGASVLERLSRFFCSRAA</sequence>
<protein>
    <submittedName>
        <fullName evidence="2">Uncharacterized protein</fullName>
    </submittedName>
</protein>
<evidence type="ECO:0000256" key="1">
    <source>
        <dbReference type="SAM" id="MobiDB-lite"/>
    </source>
</evidence>
<keyword evidence="3" id="KW-1185">Reference proteome</keyword>
<name>A0ABR4HYG1_9EURO</name>
<gene>
    <name evidence="2" type="ORF">BDW59DRAFT_164567</name>
</gene>
<evidence type="ECO:0000313" key="2">
    <source>
        <dbReference type="EMBL" id="KAL2820525.1"/>
    </source>
</evidence>
<organism evidence="2 3">
    <name type="scientific">Aspergillus cavernicola</name>
    <dbReference type="NCBI Taxonomy" id="176166"/>
    <lineage>
        <taxon>Eukaryota</taxon>
        <taxon>Fungi</taxon>
        <taxon>Dikarya</taxon>
        <taxon>Ascomycota</taxon>
        <taxon>Pezizomycotina</taxon>
        <taxon>Eurotiomycetes</taxon>
        <taxon>Eurotiomycetidae</taxon>
        <taxon>Eurotiales</taxon>
        <taxon>Aspergillaceae</taxon>
        <taxon>Aspergillus</taxon>
        <taxon>Aspergillus subgen. Nidulantes</taxon>
    </lineage>
</organism>
<evidence type="ECO:0000313" key="3">
    <source>
        <dbReference type="Proteomes" id="UP001610335"/>
    </source>
</evidence>
<proteinExistence type="predicted"/>
<dbReference type="Proteomes" id="UP001610335">
    <property type="component" value="Unassembled WGS sequence"/>
</dbReference>